<gene>
    <name evidence="2" type="ORF">EP47_06690</name>
</gene>
<dbReference type="CDD" id="cd18809">
    <property type="entry name" value="SF1_C_RecD"/>
    <property type="match status" value="1"/>
</dbReference>
<dbReference type="Gene3D" id="2.30.30.940">
    <property type="match status" value="1"/>
</dbReference>
<dbReference type="InterPro" id="IPR027351">
    <property type="entry name" value="(+)RNA_virus_helicase_core_dom"/>
</dbReference>
<dbReference type="InterPro" id="IPR027417">
    <property type="entry name" value="P-loop_NTPase"/>
</dbReference>
<feature type="domain" description="(+)RNA virus helicase C-terminal" evidence="1">
    <location>
        <begin position="49"/>
        <end position="124"/>
    </location>
</feature>
<evidence type="ECO:0000313" key="3">
    <source>
        <dbReference type="Proteomes" id="UP000054422"/>
    </source>
</evidence>
<proteinExistence type="predicted"/>
<dbReference type="Proteomes" id="UP000054422">
    <property type="component" value="Unassembled WGS sequence"/>
</dbReference>
<dbReference type="STRING" id="1498499.EP47_06690"/>
<dbReference type="GO" id="GO:0005524">
    <property type="term" value="F:ATP binding"/>
    <property type="evidence" value="ECO:0007669"/>
    <property type="project" value="InterPro"/>
</dbReference>
<dbReference type="EMBL" id="JNCF01000068">
    <property type="protein sequence ID" value="KGP62435.1"/>
    <property type="molecule type" value="Genomic_DNA"/>
</dbReference>
<accession>A0A0A2SMV6</accession>
<dbReference type="AlphaFoldDB" id="A0A0A2SMV6"/>
<name>A0A0A2SMV6_9GAMM</name>
<reference evidence="2 3" key="1">
    <citation type="submission" date="2014-05" db="EMBL/GenBank/DDBJ databases">
        <authorList>
            <person name="Rizzardi K."/>
            <person name="Winiecka-Krusnell J."/>
            <person name="Ramliden M."/>
            <person name="Alm E."/>
            <person name="Andersson S."/>
            <person name="Byfors S."/>
        </authorList>
    </citation>
    <scope>NUCLEOTIDE SEQUENCE [LARGE SCALE GENOMIC DNA]</scope>
    <source>
        <strain evidence="2 3">LEGN</strain>
    </source>
</reference>
<dbReference type="RefSeq" id="WP_035891059.1">
    <property type="nucleotide sequence ID" value="NZ_JNCF01000068.1"/>
</dbReference>
<dbReference type="SUPFAM" id="SSF52540">
    <property type="entry name" value="P-loop containing nucleoside triphosphate hydrolases"/>
    <property type="match status" value="1"/>
</dbReference>
<organism evidence="2 3">
    <name type="scientific">Legionella norrlandica</name>
    <dbReference type="NCBI Taxonomy" id="1498499"/>
    <lineage>
        <taxon>Bacteria</taxon>
        <taxon>Pseudomonadati</taxon>
        <taxon>Pseudomonadota</taxon>
        <taxon>Gammaproteobacteria</taxon>
        <taxon>Legionellales</taxon>
        <taxon>Legionellaceae</taxon>
        <taxon>Legionella</taxon>
    </lineage>
</organism>
<dbReference type="Gene3D" id="3.40.50.300">
    <property type="entry name" value="P-loop containing nucleotide triphosphate hydrolases"/>
    <property type="match status" value="1"/>
</dbReference>
<comment type="caution">
    <text evidence="2">The sequence shown here is derived from an EMBL/GenBank/DDBJ whole genome shotgun (WGS) entry which is preliminary data.</text>
</comment>
<keyword evidence="3" id="KW-1185">Reference proteome</keyword>
<evidence type="ECO:0000259" key="1">
    <source>
        <dbReference type="Pfam" id="PF01443"/>
    </source>
</evidence>
<dbReference type="OrthoDB" id="1634048at2"/>
<sequence>MQDKGFVAKESFTYFSQNRERQVRLARGDRILFRQNDKIHGVKNGDLATITEIHEKAFKALLDDGTQVIIPNTYPHIDHGYAITVHKSQGMTVDCTSVFIDNPYWDKSLAFVTMTRHREGLRLYVNKEQRIDFRQTCRCLVRLSSRGV</sequence>
<protein>
    <recommendedName>
        <fullName evidence="1">(+)RNA virus helicase C-terminal domain-containing protein</fullName>
    </recommendedName>
</protein>
<evidence type="ECO:0000313" key="2">
    <source>
        <dbReference type="EMBL" id="KGP62435.1"/>
    </source>
</evidence>
<dbReference type="Pfam" id="PF01443">
    <property type="entry name" value="Viral_helicase1"/>
    <property type="match status" value="1"/>
</dbReference>